<protein>
    <submittedName>
        <fullName evidence="3">Uncharacterized protein</fullName>
    </submittedName>
</protein>
<evidence type="ECO:0000256" key="1">
    <source>
        <dbReference type="SAM" id="Coils"/>
    </source>
</evidence>
<accession>A0AA36MW55</accession>
<keyword evidence="1" id="KW-0175">Coiled coil</keyword>
<organism evidence="3 4">
    <name type="scientific">Effrenium voratum</name>
    <dbReference type="NCBI Taxonomy" id="2562239"/>
    <lineage>
        <taxon>Eukaryota</taxon>
        <taxon>Sar</taxon>
        <taxon>Alveolata</taxon>
        <taxon>Dinophyceae</taxon>
        <taxon>Suessiales</taxon>
        <taxon>Symbiodiniaceae</taxon>
        <taxon>Effrenium</taxon>
    </lineage>
</organism>
<feature type="region of interest" description="Disordered" evidence="2">
    <location>
        <begin position="468"/>
        <end position="513"/>
    </location>
</feature>
<evidence type="ECO:0000256" key="2">
    <source>
        <dbReference type="SAM" id="MobiDB-lite"/>
    </source>
</evidence>
<feature type="compositionally biased region" description="Polar residues" evidence="2">
    <location>
        <begin position="24"/>
        <end position="35"/>
    </location>
</feature>
<dbReference type="Proteomes" id="UP001178507">
    <property type="component" value="Unassembled WGS sequence"/>
</dbReference>
<dbReference type="AlphaFoldDB" id="A0AA36MW55"/>
<sequence>MAAEETAGLRPEAASPKAEGRRPSVSQGDAPTSPKSEGPATAKPKSEGEEAGGAGRGPVASAPDIVEEAKSPAATQRSREWLLFRLCEVYSAPRLPHIFASDWTRIVESSEQMRFGFCKFAPMAGVDHKDRERWQLIKSGCQLKPKTEQRPRRPRVPPAPRRQVARPTDVPRAESPKPAPPPKPGEAKKRELPAPCVWCGQLDPTHPKQCKLRIVECKHCKQQLELGALRLHFKGCAARPAAPLPRRDSRGSGGFAMLQRLQSTAKTLAQQLTQSLQRVLAKQPLLSASEASLLMASLDNKLQVLSEELSTFRARFERRSVEDRLKGDVEDAQMRLYLLQGQVLLAEKIVLAWESSLKSGERSKLRSSLSRLQSTVQTIHRQLDDLSQQAVHMDMGDPRHNASYAPAQLESELEALKEEVTALDRSQETQLAQGASPKLQGLTDLQGRLHFFQELLVCITEATSRSDQASSFTGFRVRPSSRKPLREEDTQAPDVAESSPLPPERGPAAMGLREVSLDQMKQEILEERKRFIAYHLVRRPQPEKTR</sequence>
<evidence type="ECO:0000313" key="4">
    <source>
        <dbReference type="Proteomes" id="UP001178507"/>
    </source>
</evidence>
<dbReference type="EMBL" id="CAUJNA010001310">
    <property type="protein sequence ID" value="CAJ1385952.1"/>
    <property type="molecule type" value="Genomic_DNA"/>
</dbReference>
<comment type="caution">
    <text evidence="3">The sequence shown here is derived from an EMBL/GenBank/DDBJ whole genome shotgun (WGS) entry which is preliminary data.</text>
</comment>
<feature type="region of interest" description="Disordered" evidence="2">
    <location>
        <begin position="139"/>
        <end position="190"/>
    </location>
</feature>
<feature type="region of interest" description="Disordered" evidence="2">
    <location>
        <begin position="1"/>
        <end position="74"/>
    </location>
</feature>
<name>A0AA36MW55_9DINO</name>
<keyword evidence="4" id="KW-1185">Reference proteome</keyword>
<feature type="coiled-coil region" evidence="1">
    <location>
        <begin position="258"/>
        <end position="315"/>
    </location>
</feature>
<proteinExistence type="predicted"/>
<evidence type="ECO:0000313" key="3">
    <source>
        <dbReference type="EMBL" id="CAJ1385952.1"/>
    </source>
</evidence>
<gene>
    <name evidence="3" type="ORF">EVOR1521_LOCUS12429</name>
</gene>
<reference evidence="3" key="1">
    <citation type="submission" date="2023-08" db="EMBL/GenBank/DDBJ databases">
        <authorList>
            <person name="Chen Y."/>
            <person name="Shah S."/>
            <person name="Dougan E. K."/>
            <person name="Thang M."/>
            <person name="Chan C."/>
        </authorList>
    </citation>
    <scope>NUCLEOTIDE SEQUENCE</scope>
</reference>